<dbReference type="RefSeq" id="WP_223419281.1">
    <property type="nucleotide sequence ID" value="NZ_JAIPME010000002.1"/>
</dbReference>
<accession>A0ABS7SZ72</accession>
<gene>
    <name evidence="2" type="ORF">K8P03_05905</name>
</gene>
<evidence type="ECO:0000313" key="2">
    <source>
        <dbReference type="EMBL" id="MBZ2386812.1"/>
    </source>
</evidence>
<feature type="transmembrane region" description="Helical" evidence="1">
    <location>
        <begin position="72"/>
        <end position="90"/>
    </location>
</feature>
<name>A0ABS7SZ72_9FIRM</name>
<comment type="caution">
    <text evidence="2">The sequence shown here is derived from an EMBL/GenBank/DDBJ whole genome shotgun (WGS) entry which is preliminary data.</text>
</comment>
<keyword evidence="1" id="KW-1133">Transmembrane helix</keyword>
<keyword evidence="3" id="KW-1185">Reference proteome</keyword>
<evidence type="ECO:0000256" key="1">
    <source>
        <dbReference type="SAM" id="Phobius"/>
    </source>
</evidence>
<keyword evidence="1" id="KW-0472">Membrane</keyword>
<feature type="transmembrane region" description="Helical" evidence="1">
    <location>
        <begin position="12"/>
        <end position="29"/>
    </location>
</feature>
<sequence>MKFIDKKKIYQATLIIGLLVLIISFIFRYSYINIFGFDRPLMFASMLCAGLGTIGAIIALIDGVNKHFGNKILLLAMLNLIMAFTYPILVTTEKALEPAQNPYVTTAPKKGNSTKFKRDSSFIIEGELYKFPLSLADFKKNGFTYSLNEKDGKLVATISRVGDSFEPKPTWFTDGINNEVYREFYLLEAFYDLDTDKEKIENTVIKELTASVINNNRDFETMGIKLEDSVYDIKKNFGEALTEDPKNDSATIKAYYLKTNDGYTIKLNALNGTVQSIDIY</sequence>
<dbReference type="Proteomes" id="UP000734271">
    <property type="component" value="Unassembled WGS sequence"/>
</dbReference>
<reference evidence="2 3" key="1">
    <citation type="submission" date="2021-08" db="EMBL/GenBank/DDBJ databases">
        <title>FDA dAtabase for Regulatory Grade micrObial Sequences (FDA-ARGOS): Supporting development and validation of Infectious Disease Dx tests.</title>
        <authorList>
            <person name="Sproer C."/>
            <person name="Gronow S."/>
            <person name="Severitt S."/>
            <person name="Schroder I."/>
            <person name="Tallon L."/>
            <person name="Sadzewicz L."/>
            <person name="Zhao X."/>
            <person name="Boylan J."/>
            <person name="Ott S."/>
            <person name="Bowen H."/>
            <person name="Vavikolanu K."/>
            <person name="Hazen T."/>
            <person name="Aluvathingal J."/>
            <person name="Nadendla S."/>
            <person name="Lowell S."/>
            <person name="Myers T."/>
            <person name="Yan Y."/>
            <person name="Sichtig H."/>
        </authorList>
    </citation>
    <scope>NUCLEOTIDE SEQUENCE [LARGE SCALE GENOMIC DNA]</scope>
    <source>
        <strain evidence="2 3">FDAARGOS_1460</strain>
    </source>
</reference>
<keyword evidence="1" id="KW-0812">Transmembrane</keyword>
<proteinExistence type="predicted"/>
<organism evidence="2 3">
    <name type="scientific">Anaerococcus murdochii</name>
    <dbReference type="NCBI Taxonomy" id="411577"/>
    <lineage>
        <taxon>Bacteria</taxon>
        <taxon>Bacillati</taxon>
        <taxon>Bacillota</taxon>
        <taxon>Tissierellia</taxon>
        <taxon>Tissierellales</taxon>
        <taxon>Peptoniphilaceae</taxon>
        <taxon>Anaerococcus</taxon>
    </lineage>
</organism>
<dbReference type="EMBL" id="JAIPME010000002">
    <property type="protein sequence ID" value="MBZ2386812.1"/>
    <property type="molecule type" value="Genomic_DNA"/>
</dbReference>
<evidence type="ECO:0000313" key="3">
    <source>
        <dbReference type="Proteomes" id="UP000734271"/>
    </source>
</evidence>
<feature type="transmembrane region" description="Helical" evidence="1">
    <location>
        <begin position="41"/>
        <end position="60"/>
    </location>
</feature>
<protein>
    <submittedName>
        <fullName evidence="2">Uncharacterized protein</fullName>
    </submittedName>
</protein>